<comment type="caution">
    <text evidence="1">The sequence shown here is derived from an EMBL/GenBank/DDBJ whole genome shotgun (WGS) entry which is preliminary data.</text>
</comment>
<accession>A0ABT1JSG0</accession>
<reference evidence="1 2" key="1">
    <citation type="submission" date="2022-06" db="EMBL/GenBank/DDBJ databases">
        <title>Sequencing the genomes of 1000 actinobacteria strains.</title>
        <authorList>
            <person name="Klenk H.-P."/>
        </authorList>
    </citation>
    <scope>NUCLEOTIDE SEQUENCE [LARGE SCALE GENOMIC DNA]</scope>
    <source>
        <strain evidence="1 2">DSM 44170</strain>
    </source>
</reference>
<evidence type="ECO:0000313" key="1">
    <source>
        <dbReference type="EMBL" id="MCP2344530.1"/>
    </source>
</evidence>
<organism evidence="1 2">
    <name type="scientific">Nonomuraea roseoviolacea subsp. carminata</name>
    <dbReference type="NCBI Taxonomy" id="160689"/>
    <lineage>
        <taxon>Bacteria</taxon>
        <taxon>Bacillati</taxon>
        <taxon>Actinomycetota</taxon>
        <taxon>Actinomycetes</taxon>
        <taxon>Streptosporangiales</taxon>
        <taxon>Streptosporangiaceae</taxon>
        <taxon>Nonomuraea</taxon>
    </lineage>
</organism>
<dbReference type="RefSeq" id="WP_253765484.1">
    <property type="nucleotide sequence ID" value="NZ_BAAAVE010000035.1"/>
</dbReference>
<evidence type="ECO:0000313" key="2">
    <source>
        <dbReference type="Proteomes" id="UP001320766"/>
    </source>
</evidence>
<dbReference type="Proteomes" id="UP001320766">
    <property type="component" value="Unassembled WGS sequence"/>
</dbReference>
<dbReference type="EMBL" id="JAMZEC010000001">
    <property type="protein sequence ID" value="MCP2344530.1"/>
    <property type="molecule type" value="Genomic_DNA"/>
</dbReference>
<keyword evidence="2" id="KW-1185">Reference proteome</keyword>
<name>A0ABT1JSG0_9ACTN</name>
<sequence>MRGIRSSRVLSTVLIIVTLLFVIRQPATAADTATKIFNWLTKAIDGLVVFASSLG</sequence>
<gene>
    <name evidence="1" type="ORF">HD595_000652</name>
</gene>
<proteinExistence type="predicted"/>
<protein>
    <submittedName>
        <fullName evidence="1">Uncharacterized protein</fullName>
    </submittedName>
</protein>